<feature type="transmembrane region" description="Helical" evidence="7">
    <location>
        <begin position="260"/>
        <end position="289"/>
    </location>
</feature>
<evidence type="ECO:0000313" key="9">
    <source>
        <dbReference type="Proteomes" id="UP000311605"/>
    </source>
</evidence>
<name>A0A5C4XSA9_9HYPH</name>
<keyword evidence="6 7" id="KW-0472">Membrane</keyword>
<feature type="transmembrane region" description="Helical" evidence="7">
    <location>
        <begin position="220"/>
        <end position="239"/>
    </location>
</feature>
<accession>A0A5C4XSA9</accession>
<evidence type="ECO:0000256" key="3">
    <source>
        <dbReference type="ARBA" id="ARBA00022692"/>
    </source>
</evidence>
<feature type="transmembrane region" description="Helical" evidence="7">
    <location>
        <begin position="383"/>
        <end position="408"/>
    </location>
</feature>
<evidence type="ECO:0000256" key="2">
    <source>
        <dbReference type="ARBA" id="ARBA00022448"/>
    </source>
</evidence>
<dbReference type="GO" id="GO:0034755">
    <property type="term" value="P:iron ion transmembrane transport"/>
    <property type="evidence" value="ECO:0007669"/>
    <property type="project" value="TreeGrafter"/>
</dbReference>
<dbReference type="Proteomes" id="UP000311605">
    <property type="component" value="Unassembled WGS sequence"/>
</dbReference>
<feature type="transmembrane region" description="Helical" evidence="7">
    <location>
        <begin position="146"/>
        <end position="167"/>
    </location>
</feature>
<dbReference type="GO" id="GO:0015086">
    <property type="term" value="F:cadmium ion transmembrane transporter activity"/>
    <property type="evidence" value="ECO:0007669"/>
    <property type="project" value="TreeGrafter"/>
</dbReference>
<dbReference type="AlphaFoldDB" id="A0A5C4XSA9"/>
<feature type="transmembrane region" description="Helical" evidence="7">
    <location>
        <begin position="37"/>
        <end position="55"/>
    </location>
</feature>
<evidence type="ECO:0000256" key="7">
    <source>
        <dbReference type="HAMAP-Rule" id="MF_00221"/>
    </source>
</evidence>
<evidence type="ECO:0000256" key="4">
    <source>
        <dbReference type="ARBA" id="ARBA00022847"/>
    </source>
</evidence>
<dbReference type="GO" id="GO:0005384">
    <property type="term" value="F:manganese ion transmembrane transporter activity"/>
    <property type="evidence" value="ECO:0007669"/>
    <property type="project" value="TreeGrafter"/>
</dbReference>
<evidence type="ECO:0000313" key="8">
    <source>
        <dbReference type="EMBL" id="TNM65941.1"/>
    </source>
</evidence>
<feature type="transmembrane region" description="Helical" evidence="7">
    <location>
        <begin position="174"/>
        <end position="196"/>
    </location>
</feature>
<dbReference type="InterPro" id="IPR001046">
    <property type="entry name" value="NRAMP_fam"/>
</dbReference>
<feature type="transmembrane region" description="Helical" evidence="7">
    <location>
        <begin position="358"/>
        <end position="377"/>
    </location>
</feature>
<sequence length="446" mass="47517">MDLSRIKADNGWRNDAREASLSDVYQSVKVTSHSSKLRRVLAFAGPGYLVAVGYMDPGNWATSLAGGSKFGYALLSVALLSNLMAIVLQSLCARLAIASGRDLAQACRDAFPRSVSVVLWALAEIAIIATDIAEVIGTAIGLNLIFGISLELGVLVTSLDVFLILYLQKLGFRWVEAFIITLLGVIAVCFGVQIFFADPVWSEVAFGFVPTTEIVRNPEMLYLALGILGATVMPHNLYLHSGIVQTRDFGKTVPEKREALKFATIDSTVALTFALMINAAILILAAAAFNANGHTDVVELGQANALLSPILGLALAPVFFGIALLCCGLNSTVTATLAGQIVMEGFLHIKLKPWVRRVVTRAIAIVPAGIVTIWYGDAGTSELLILTQVVLSLQLSFAVFPLVMFTTSKAKMGALVAPRWLAALAYLIALAIAALNVKLLVDVVTG</sequence>
<dbReference type="GO" id="GO:0015293">
    <property type="term" value="F:symporter activity"/>
    <property type="evidence" value="ECO:0007669"/>
    <property type="project" value="UniProtKB-UniRule"/>
</dbReference>
<keyword evidence="4 7" id="KW-0769">Symport</keyword>
<dbReference type="GO" id="GO:0046872">
    <property type="term" value="F:metal ion binding"/>
    <property type="evidence" value="ECO:0007669"/>
    <property type="project" value="UniProtKB-UniRule"/>
</dbReference>
<keyword evidence="2 7" id="KW-0813">Transport</keyword>
<evidence type="ECO:0000256" key="6">
    <source>
        <dbReference type="ARBA" id="ARBA00023136"/>
    </source>
</evidence>
<dbReference type="NCBIfam" id="NF001923">
    <property type="entry name" value="PRK00701.1"/>
    <property type="match status" value="1"/>
</dbReference>
<gene>
    <name evidence="7" type="primary">mntH</name>
    <name evidence="8" type="ORF">FHP24_06865</name>
</gene>
<feature type="transmembrane region" description="Helical" evidence="7">
    <location>
        <begin position="420"/>
        <end position="441"/>
    </location>
</feature>
<comment type="subcellular location">
    <subcellularLocation>
        <location evidence="7">Cell membrane</location>
        <topology evidence="7">Multi-pass membrane protein</topology>
    </subcellularLocation>
    <subcellularLocation>
        <location evidence="1">Membrane</location>
        <topology evidence="1">Multi-pass membrane protein</topology>
    </subcellularLocation>
</comment>
<comment type="caution">
    <text evidence="8">The sequence shown here is derived from an EMBL/GenBank/DDBJ whole genome shotgun (WGS) entry which is preliminary data.</text>
</comment>
<keyword evidence="9" id="KW-1185">Reference proteome</keyword>
<dbReference type="EMBL" id="VDMN01000001">
    <property type="protein sequence ID" value="TNM65941.1"/>
    <property type="molecule type" value="Genomic_DNA"/>
</dbReference>
<comment type="similarity">
    <text evidence="7">Belongs to the NRAMP family.</text>
</comment>
<keyword evidence="7" id="KW-0406">Ion transport</keyword>
<feature type="transmembrane region" description="Helical" evidence="7">
    <location>
        <begin position="117"/>
        <end position="140"/>
    </location>
</feature>
<proteinExistence type="inferred from homology"/>
<protein>
    <recommendedName>
        <fullName evidence="7">Divalent metal cation transporter MntH</fullName>
    </recommendedName>
</protein>
<dbReference type="PRINTS" id="PR00447">
    <property type="entry name" value="NATRESASSCMP"/>
</dbReference>
<organism evidence="8 9">
    <name type="scientific">Aliirhizobium smilacinae</name>
    <dbReference type="NCBI Taxonomy" id="1395944"/>
    <lineage>
        <taxon>Bacteria</taxon>
        <taxon>Pseudomonadati</taxon>
        <taxon>Pseudomonadota</taxon>
        <taxon>Alphaproteobacteria</taxon>
        <taxon>Hyphomicrobiales</taxon>
        <taxon>Rhizobiaceae</taxon>
        <taxon>Aliirhizobium</taxon>
    </lineage>
</organism>
<keyword evidence="7" id="KW-1003">Cell membrane</keyword>
<dbReference type="NCBIfam" id="NF037982">
    <property type="entry name" value="Nramp_1"/>
    <property type="match status" value="1"/>
</dbReference>
<dbReference type="NCBIfam" id="TIGR01197">
    <property type="entry name" value="nramp"/>
    <property type="match status" value="1"/>
</dbReference>
<feature type="transmembrane region" description="Helical" evidence="7">
    <location>
        <begin position="70"/>
        <end position="97"/>
    </location>
</feature>
<dbReference type="GO" id="GO:0005886">
    <property type="term" value="C:plasma membrane"/>
    <property type="evidence" value="ECO:0007669"/>
    <property type="project" value="UniProtKB-SubCell"/>
</dbReference>
<comment type="function">
    <text evidence="7">H(+)-stimulated, divalent metal cation uptake system.</text>
</comment>
<dbReference type="OrthoDB" id="9787548at2"/>
<keyword evidence="5 7" id="KW-1133">Transmembrane helix</keyword>
<dbReference type="HAMAP" id="MF_00221">
    <property type="entry name" value="NRAMP"/>
    <property type="match status" value="1"/>
</dbReference>
<keyword evidence="3 7" id="KW-0812">Transmembrane</keyword>
<dbReference type="RefSeq" id="WP_139674707.1">
    <property type="nucleotide sequence ID" value="NZ_VDMN01000001.1"/>
</dbReference>
<dbReference type="PANTHER" id="PTHR11706:SF33">
    <property type="entry name" value="NATURAL RESISTANCE-ASSOCIATED MACROPHAGE PROTEIN 2"/>
    <property type="match status" value="1"/>
</dbReference>
<dbReference type="Pfam" id="PF01566">
    <property type="entry name" value="Nramp"/>
    <property type="match status" value="1"/>
</dbReference>
<feature type="transmembrane region" description="Helical" evidence="7">
    <location>
        <begin position="309"/>
        <end position="337"/>
    </location>
</feature>
<dbReference type="PANTHER" id="PTHR11706">
    <property type="entry name" value="SOLUTE CARRIER PROTEIN FAMILY 11 MEMBER"/>
    <property type="match status" value="1"/>
</dbReference>
<reference evidence="8 9" key="1">
    <citation type="submission" date="2019-06" db="EMBL/GenBank/DDBJ databases">
        <title>The draft genome of Rhizobium smilacinae PTYR-5.</title>
        <authorList>
            <person name="Liu L."/>
            <person name="Li L."/>
            <person name="Zhang X."/>
        </authorList>
    </citation>
    <scope>NUCLEOTIDE SEQUENCE [LARGE SCALE GENOMIC DNA]</scope>
    <source>
        <strain evidence="8 9">PTYR-5</strain>
    </source>
</reference>
<evidence type="ECO:0000256" key="1">
    <source>
        <dbReference type="ARBA" id="ARBA00004141"/>
    </source>
</evidence>
<evidence type="ECO:0000256" key="5">
    <source>
        <dbReference type="ARBA" id="ARBA00022989"/>
    </source>
</evidence>